<name>A0ABX2ZY02_9GAMM</name>
<sequence>MAVNFIVFLQVYNKLEKTTSCLQNNLQKTLVHSHFNEALNCVRLNAFRSMTAPLFVMLLF</sequence>
<gene>
    <name evidence="1" type="ORF">BGC07_16945</name>
</gene>
<organism evidence="1 2">
    <name type="scientific">Piscirickettsia litoralis</name>
    <dbReference type="NCBI Taxonomy" id="1891921"/>
    <lineage>
        <taxon>Bacteria</taxon>
        <taxon>Pseudomonadati</taxon>
        <taxon>Pseudomonadota</taxon>
        <taxon>Gammaproteobacteria</taxon>
        <taxon>Thiotrichales</taxon>
        <taxon>Piscirickettsiaceae</taxon>
        <taxon>Piscirickettsia</taxon>
    </lineage>
</organism>
<reference evidence="1 2" key="1">
    <citation type="submission" date="2016-08" db="EMBL/GenBank/DDBJ databases">
        <title>Draft genome sequence of Candidatus Piscirickettsia litoralis, from seawater.</title>
        <authorList>
            <person name="Wan X."/>
            <person name="Lee A.J."/>
            <person name="Hou S."/>
            <person name="Donachie S.P."/>
        </authorList>
    </citation>
    <scope>NUCLEOTIDE SEQUENCE [LARGE SCALE GENOMIC DNA]</scope>
    <source>
        <strain evidence="1 2">Y2</strain>
    </source>
</reference>
<dbReference type="EMBL" id="MDTU01000004">
    <property type="protein sequence ID" value="ODN41259.1"/>
    <property type="molecule type" value="Genomic_DNA"/>
</dbReference>
<protein>
    <submittedName>
        <fullName evidence="1">Uncharacterized protein</fullName>
    </submittedName>
</protein>
<proteinExistence type="predicted"/>
<keyword evidence="2" id="KW-1185">Reference proteome</keyword>
<accession>A0ABX2ZY02</accession>
<evidence type="ECO:0000313" key="2">
    <source>
        <dbReference type="Proteomes" id="UP000094329"/>
    </source>
</evidence>
<evidence type="ECO:0000313" key="1">
    <source>
        <dbReference type="EMBL" id="ODN41259.1"/>
    </source>
</evidence>
<comment type="caution">
    <text evidence="1">The sequence shown here is derived from an EMBL/GenBank/DDBJ whole genome shotgun (WGS) entry which is preliminary data.</text>
</comment>
<dbReference type="Proteomes" id="UP000094329">
    <property type="component" value="Unassembled WGS sequence"/>
</dbReference>